<proteinExistence type="predicted"/>
<evidence type="ECO:0000313" key="2">
    <source>
        <dbReference type="Proteomes" id="UP001139226"/>
    </source>
</evidence>
<evidence type="ECO:0008006" key="3">
    <source>
        <dbReference type="Google" id="ProtNLM"/>
    </source>
</evidence>
<organism evidence="1 2">
    <name type="scientific">Christiangramia lutea</name>
    <dbReference type="NCBI Taxonomy" id="1607951"/>
    <lineage>
        <taxon>Bacteria</taxon>
        <taxon>Pseudomonadati</taxon>
        <taxon>Bacteroidota</taxon>
        <taxon>Flavobacteriia</taxon>
        <taxon>Flavobacteriales</taxon>
        <taxon>Flavobacteriaceae</taxon>
        <taxon>Christiangramia</taxon>
    </lineage>
</organism>
<accession>A0A9X2ACW9</accession>
<dbReference type="EMBL" id="JAKVTV010000007">
    <property type="protein sequence ID" value="MCH4824548.1"/>
    <property type="molecule type" value="Genomic_DNA"/>
</dbReference>
<reference evidence="1" key="1">
    <citation type="submission" date="2022-03" db="EMBL/GenBank/DDBJ databases">
        <title>Gramella crocea sp. nov., isolated from activated sludge of a seafood processing plant.</title>
        <authorList>
            <person name="Zhang X."/>
        </authorList>
    </citation>
    <scope>NUCLEOTIDE SEQUENCE</scope>
    <source>
        <strain evidence="1">YJ019</strain>
    </source>
</reference>
<comment type="caution">
    <text evidence="1">The sequence shown here is derived from an EMBL/GenBank/DDBJ whole genome shotgun (WGS) entry which is preliminary data.</text>
</comment>
<evidence type="ECO:0000313" key="1">
    <source>
        <dbReference type="EMBL" id="MCH4824548.1"/>
    </source>
</evidence>
<sequence length="187" mass="22045">MRTKEIKDKDFESILRTELEGINDLELMILKGHILIEYSLNKFIDDINEGNLDIDKTNFNFSSKIRIAEFLGLFKKKDHLKESIDDINKLRNQIAHQLKYDEKLMQKIIALYLKLNIPGSRISKEKNDIENFYFIIIVNCGLIMGKKLGQQKIKNFTTNTLQNLRSQNPKKFDLDFKNFNNQKTENE</sequence>
<dbReference type="RefSeq" id="WP_240714716.1">
    <property type="nucleotide sequence ID" value="NZ_JAKVTV010000007.1"/>
</dbReference>
<protein>
    <recommendedName>
        <fullName evidence="3">Mannitol repressor</fullName>
    </recommendedName>
</protein>
<dbReference type="AlphaFoldDB" id="A0A9X2ACW9"/>
<keyword evidence="2" id="KW-1185">Reference proteome</keyword>
<name>A0A9X2ACW9_9FLAO</name>
<dbReference type="Proteomes" id="UP001139226">
    <property type="component" value="Unassembled WGS sequence"/>
</dbReference>
<gene>
    <name evidence="1" type="ORF">ML462_15350</name>
</gene>